<proteinExistence type="predicted"/>
<evidence type="ECO:0000313" key="1">
    <source>
        <dbReference type="EMBL" id="KKM77493.1"/>
    </source>
</evidence>
<dbReference type="Gene3D" id="6.20.20.10">
    <property type="match status" value="1"/>
</dbReference>
<accession>A0A0F9K669</accession>
<sequence length="60" mass="6467">MEYQKCPVCNGAGQVSGGFFNRAGDGDSWISADSLEKCRVCNGKGIIIKPEMEPAEESKQ</sequence>
<reference evidence="1" key="1">
    <citation type="journal article" date="2015" name="Nature">
        <title>Complex archaea that bridge the gap between prokaryotes and eukaryotes.</title>
        <authorList>
            <person name="Spang A."/>
            <person name="Saw J.H."/>
            <person name="Jorgensen S.L."/>
            <person name="Zaremba-Niedzwiedzka K."/>
            <person name="Martijn J."/>
            <person name="Lind A.E."/>
            <person name="van Eijk R."/>
            <person name="Schleper C."/>
            <person name="Guy L."/>
            <person name="Ettema T.J."/>
        </authorList>
    </citation>
    <scope>NUCLEOTIDE SEQUENCE</scope>
</reference>
<name>A0A0F9K669_9ZZZZ</name>
<dbReference type="EMBL" id="LAZR01008634">
    <property type="protein sequence ID" value="KKM77493.1"/>
    <property type="molecule type" value="Genomic_DNA"/>
</dbReference>
<organism evidence="1">
    <name type="scientific">marine sediment metagenome</name>
    <dbReference type="NCBI Taxonomy" id="412755"/>
    <lineage>
        <taxon>unclassified sequences</taxon>
        <taxon>metagenomes</taxon>
        <taxon>ecological metagenomes</taxon>
    </lineage>
</organism>
<comment type="caution">
    <text evidence="1">The sequence shown here is derived from an EMBL/GenBank/DDBJ whole genome shotgun (WGS) entry which is preliminary data.</text>
</comment>
<dbReference type="InterPro" id="IPR036410">
    <property type="entry name" value="HSP_DnaJ_Cys-rich_dom_sf"/>
</dbReference>
<protein>
    <submittedName>
        <fullName evidence="1">Uncharacterized protein</fullName>
    </submittedName>
</protein>
<gene>
    <name evidence="1" type="ORF">LCGC14_1369420</name>
</gene>
<dbReference type="SUPFAM" id="SSF57938">
    <property type="entry name" value="DnaJ/Hsp40 cysteine-rich domain"/>
    <property type="match status" value="1"/>
</dbReference>
<dbReference type="AlphaFoldDB" id="A0A0F9K669"/>